<reference evidence="1 2" key="1">
    <citation type="submission" date="2014-03" db="EMBL/GenBank/DDBJ databases">
        <title>Genomics of Bifidobacteria.</title>
        <authorList>
            <person name="Ventura M."/>
            <person name="Milani C."/>
            <person name="Lugli G.A."/>
        </authorList>
    </citation>
    <scope>NUCLEOTIDE SEQUENCE [LARGE SCALE GENOMIC DNA]</scope>
    <source>
        <strain evidence="1 2">LMG 14934</strain>
    </source>
</reference>
<evidence type="ECO:0000313" key="1">
    <source>
        <dbReference type="EMBL" id="KFI85521.1"/>
    </source>
</evidence>
<gene>
    <name evidence="1" type="ORF">BSAE_1374</name>
</gene>
<sequence>MTRYTTDNGTVITDAMVERWAEDAEQGFAHSTVTPVTGRPWETCTEPMKPRTVRMPDSLWRLVEQQARSQHLGVSAFVRQALAHELES</sequence>
<dbReference type="RefSeq" id="WP_051912274.1">
    <property type="nucleotide sequence ID" value="NZ_JDTM01000004.1"/>
</dbReference>
<name>A0A087CQH1_9BIFI</name>
<evidence type="ECO:0000313" key="2">
    <source>
        <dbReference type="Proteomes" id="UP000029040"/>
    </source>
</evidence>
<protein>
    <submittedName>
        <fullName evidence="1">Uncharacterized protein</fullName>
    </submittedName>
</protein>
<dbReference type="AlphaFoldDB" id="A0A087CQH1"/>
<dbReference type="GO" id="GO:0006355">
    <property type="term" value="P:regulation of DNA-templated transcription"/>
    <property type="evidence" value="ECO:0007669"/>
    <property type="project" value="InterPro"/>
</dbReference>
<organism evidence="1 2">
    <name type="scientific">Bifidobacterium pullorum subsp. saeculare DSM 6531 = LMG 14934</name>
    <dbReference type="NCBI Taxonomy" id="1437611"/>
    <lineage>
        <taxon>Bacteria</taxon>
        <taxon>Bacillati</taxon>
        <taxon>Actinomycetota</taxon>
        <taxon>Actinomycetes</taxon>
        <taxon>Bifidobacteriales</taxon>
        <taxon>Bifidobacteriaceae</taxon>
        <taxon>Bifidobacterium</taxon>
    </lineage>
</organism>
<proteinExistence type="predicted"/>
<dbReference type="InterPro" id="IPR010985">
    <property type="entry name" value="Ribbon_hlx_hlx"/>
</dbReference>
<dbReference type="Proteomes" id="UP000029040">
    <property type="component" value="Unassembled WGS sequence"/>
</dbReference>
<accession>A0A087CQH1</accession>
<dbReference type="SUPFAM" id="SSF47598">
    <property type="entry name" value="Ribbon-helix-helix"/>
    <property type="match status" value="1"/>
</dbReference>
<dbReference type="EMBL" id="JGZM01000008">
    <property type="protein sequence ID" value="KFI85521.1"/>
    <property type="molecule type" value="Genomic_DNA"/>
</dbReference>
<comment type="caution">
    <text evidence="1">The sequence shown here is derived from an EMBL/GenBank/DDBJ whole genome shotgun (WGS) entry which is preliminary data.</text>
</comment>